<evidence type="ECO:0000313" key="7">
    <source>
        <dbReference type="EMBL" id="PTQ39724.1"/>
    </source>
</evidence>
<dbReference type="OrthoDB" id="5620at2759"/>
<dbReference type="PANTHER" id="PTHR12668">
    <property type="entry name" value="TRANSMEMBRANE PROTEIN 14, 15"/>
    <property type="match status" value="1"/>
</dbReference>
<dbReference type="InterPro" id="IPR005349">
    <property type="entry name" value="TMEM14"/>
</dbReference>
<feature type="transmembrane region" description="Helical" evidence="6">
    <location>
        <begin position="30"/>
        <end position="52"/>
    </location>
</feature>
<dbReference type="AlphaFoldDB" id="A0A2R6X0U1"/>
<dbReference type="Pfam" id="PF03647">
    <property type="entry name" value="Tmemb_14"/>
    <property type="match status" value="1"/>
</dbReference>
<dbReference type="GO" id="GO:0015908">
    <property type="term" value="P:fatty acid transport"/>
    <property type="evidence" value="ECO:0000318"/>
    <property type="project" value="GO_Central"/>
</dbReference>
<evidence type="ECO:0000256" key="1">
    <source>
        <dbReference type="ARBA" id="ARBA00004370"/>
    </source>
</evidence>
<sequence length="121" mass="13024">MHDFCFTLPYGFVVLIGGVFGFLRKGSTSSLLGGAGSGLLLLLAGKLSLGAYHNGQNSWFAIFLETVVSLALTVVMGQRYKTTGKFMPPGLVFFIGGVMTMFYFYKIATGGNHIVKKDKPS</sequence>
<protein>
    <recommendedName>
        <fullName evidence="9">Transmembrane protein 14</fullName>
    </recommendedName>
</protein>
<feature type="transmembrane region" description="Helical" evidence="6">
    <location>
        <begin position="58"/>
        <end position="77"/>
    </location>
</feature>
<organism evidence="7 8">
    <name type="scientific">Marchantia polymorpha</name>
    <name type="common">Common liverwort</name>
    <name type="synonym">Marchantia aquatica</name>
    <dbReference type="NCBI Taxonomy" id="3197"/>
    <lineage>
        <taxon>Eukaryota</taxon>
        <taxon>Viridiplantae</taxon>
        <taxon>Streptophyta</taxon>
        <taxon>Embryophyta</taxon>
        <taxon>Marchantiophyta</taxon>
        <taxon>Marchantiopsida</taxon>
        <taxon>Marchantiidae</taxon>
        <taxon>Marchantiales</taxon>
        <taxon>Marchantiaceae</taxon>
        <taxon>Marchantia</taxon>
    </lineage>
</organism>
<dbReference type="Gramene" id="Mp1g06090.1">
    <property type="protein sequence ID" value="Mp1g06090.1.cds"/>
    <property type="gene ID" value="Mp1g06090"/>
</dbReference>
<accession>A0A2R6X0U1</accession>
<dbReference type="EMBL" id="KZ772715">
    <property type="protein sequence ID" value="PTQ39724.1"/>
    <property type="molecule type" value="Genomic_DNA"/>
</dbReference>
<comment type="subcellular location">
    <subcellularLocation>
        <location evidence="1">Membrane</location>
    </subcellularLocation>
</comment>
<evidence type="ECO:0000256" key="5">
    <source>
        <dbReference type="ARBA" id="ARBA00023136"/>
    </source>
</evidence>
<reference evidence="8" key="1">
    <citation type="journal article" date="2017" name="Cell">
        <title>Insights into land plant evolution garnered from the Marchantia polymorpha genome.</title>
        <authorList>
            <person name="Bowman J.L."/>
            <person name="Kohchi T."/>
            <person name="Yamato K.T."/>
            <person name="Jenkins J."/>
            <person name="Shu S."/>
            <person name="Ishizaki K."/>
            <person name="Yamaoka S."/>
            <person name="Nishihama R."/>
            <person name="Nakamura Y."/>
            <person name="Berger F."/>
            <person name="Adam C."/>
            <person name="Aki S.S."/>
            <person name="Althoff F."/>
            <person name="Araki T."/>
            <person name="Arteaga-Vazquez M.A."/>
            <person name="Balasubrmanian S."/>
            <person name="Barry K."/>
            <person name="Bauer D."/>
            <person name="Boehm C.R."/>
            <person name="Briginshaw L."/>
            <person name="Caballero-Perez J."/>
            <person name="Catarino B."/>
            <person name="Chen F."/>
            <person name="Chiyoda S."/>
            <person name="Chovatia M."/>
            <person name="Davies K.M."/>
            <person name="Delmans M."/>
            <person name="Demura T."/>
            <person name="Dierschke T."/>
            <person name="Dolan L."/>
            <person name="Dorantes-Acosta A.E."/>
            <person name="Eklund D.M."/>
            <person name="Florent S.N."/>
            <person name="Flores-Sandoval E."/>
            <person name="Fujiyama A."/>
            <person name="Fukuzawa H."/>
            <person name="Galik B."/>
            <person name="Grimanelli D."/>
            <person name="Grimwood J."/>
            <person name="Grossniklaus U."/>
            <person name="Hamada T."/>
            <person name="Haseloff J."/>
            <person name="Hetherington A.J."/>
            <person name="Higo A."/>
            <person name="Hirakawa Y."/>
            <person name="Hundley H.N."/>
            <person name="Ikeda Y."/>
            <person name="Inoue K."/>
            <person name="Inoue S.I."/>
            <person name="Ishida S."/>
            <person name="Jia Q."/>
            <person name="Kakita M."/>
            <person name="Kanazawa T."/>
            <person name="Kawai Y."/>
            <person name="Kawashima T."/>
            <person name="Kennedy M."/>
            <person name="Kinose K."/>
            <person name="Kinoshita T."/>
            <person name="Kohara Y."/>
            <person name="Koide E."/>
            <person name="Komatsu K."/>
            <person name="Kopischke S."/>
            <person name="Kubo M."/>
            <person name="Kyozuka J."/>
            <person name="Lagercrantz U."/>
            <person name="Lin S.S."/>
            <person name="Lindquist E."/>
            <person name="Lipzen A.M."/>
            <person name="Lu C.W."/>
            <person name="De Luna E."/>
            <person name="Martienssen R.A."/>
            <person name="Minamino N."/>
            <person name="Mizutani M."/>
            <person name="Mizutani M."/>
            <person name="Mochizuki N."/>
            <person name="Monte I."/>
            <person name="Mosher R."/>
            <person name="Nagasaki H."/>
            <person name="Nakagami H."/>
            <person name="Naramoto S."/>
            <person name="Nishitani K."/>
            <person name="Ohtani M."/>
            <person name="Okamoto T."/>
            <person name="Okumura M."/>
            <person name="Phillips J."/>
            <person name="Pollak B."/>
            <person name="Reinders A."/>
            <person name="Rovekamp M."/>
            <person name="Sano R."/>
            <person name="Sawa S."/>
            <person name="Schmid M.W."/>
            <person name="Shirakawa M."/>
            <person name="Solano R."/>
            <person name="Spunde A."/>
            <person name="Suetsugu N."/>
            <person name="Sugano S."/>
            <person name="Sugiyama A."/>
            <person name="Sun R."/>
            <person name="Suzuki Y."/>
            <person name="Takenaka M."/>
            <person name="Takezawa D."/>
            <person name="Tomogane H."/>
            <person name="Tsuzuki M."/>
            <person name="Ueda T."/>
            <person name="Umeda M."/>
            <person name="Ward J.M."/>
            <person name="Watanabe Y."/>
            <person name="Yazaki K."/>
            <person name="Yokoyama R."/>
            <person name="Yoshitake Y."/>
            <person name="Yotsui I."/>
            <person name="Zachgo S."/>
            <person name="Schmutz J."/>
        </authorList>
    </citation>
    <scope>NUCLEOTIDE SEQUENCE [LARGE SCALE GENOMIC DNA]</scope>
    <source>
        <strain evidence="8">Tak-1</strain>
    </source>
</reference>
<keyword evidence="4 6" id="KW-1133">Transmembrane helix</keyword>
<evidence type="ECO:0008006" key="9">
    <source>
        <dbReference type="Google" id="ProtNLM"/>
    </source>
</evidence>
<evidence type="ECO:0000256" key="6">
    <source>
        <dbReference type="SAM" id="Phobius"/>
    </source>
</evidence>
<proteinExistence type="inferred from homology"/>
<dbReference type="GO" id="GO:0009706">
    <property type="term" value="C:chloroplast inner membrane"/>
    <property type="evidence" value="ECO:0000318"/>
    <property type="project" value="GO_Central"/>
</dbReference>
<evidence type="ECO:0000313" key="8">
    <source>
        <dbReference type="Proteomes" id="UP000244005"/>
    </source>
</evidence>
<dbReference type="InterPro" id="IPR044890">
    <property type="entry name" value="TMEM14_sf"/>
</dbReference>
<keyword evidence="5 6" id="KW-0472">Membrane</keyword>
<dbReference type="GO" id="GO:0015245">
    <property type="term" value="F:fatty acid transmembrane transporter activity"/>
    <property type="evidence" value="ECO:0000318"/>
    <property type="project" value="GO_Central"/>
</dbReference>
<evidence type="ECO:0000256" key="2">
    <source>
        <dbReference type="ARBA" id="ARBA00007590"/>
    </source>
</evidence>
<dbReference type="OMA" id="ANSHKIM"/>
<feature type="transmembrane region" description="Helical" evidence="6">
    <location>
        <begin position="6"/>
        <end position="23"/>
    </location>
</feature>
<evidence type="ECO:0000256" key="3">
    <source>
        <dbReference type="ARBA" id="ARBA00022692"/>
    </source>
</evidence>
<name>A0A2R6X0U1_MARPO</name>
<dbReference type="PANTHER" id="PTHR12668:SF5">
    <property type="entry name" value="PROTEIN FATTY ACID EXPORT 5-RELATED"/>
    <property type="match status" value="1"/>
</dbReference>
<gene>
    <name evidence="7" type="ORF">MARPO_0043s0001</name>
</gene>
<comment type="similarity">
    <text evidence="2">Belongs to the TMEM14 family.</text>
</comment>
<keyword evidence="8" id="KW-1185">Reference proteome</keyword>
<feature type="transmembrane region" description="Helical" evidence="6">
    <location>
        <begin position="89"/>
        <end position="108"/>
    </location>
</feature>
<dbReference type="Proteomes" id="UP000244005">
    <property type="component" value="Unassembled WGS sequence"/>
</dbReference>
<keyword evidence="3 6" id="KW-0812">Transmembrane</keyword>
<dbReference type="Gene3D" id="1.10.10.1740">
    <property type="entry name" value="Transmembrane protein 14-like"/>
    <property type="match status" value="1"/>
</dbReference>
<evidence type="ECO:0000256" key="4">
    <source>
        <dbReference type="ARBA" id="ARBA00022989"/>
    </source>
</evidence>